<evidence type="ECO:0000256" key="13">
    <source>
        <dbReference type="SAM" id="Coils"/>
    </source>
</evidence>
<accession>E0VHD8</accession>
<dbReference type="InterPro" id="IPR028942">
    <property type="entry name" value="WHIM1_dom"/>
</dbReference>
<dbReference type="FunCoup" id="E0VHD8">
    <property type="interactions" value="921"/>
</dbReference>
<evidence type="ECO:0000313" key="20">
    <source>
        <dbReference type="Proteomes" id="UP000009046"/>
    </source>
</evidence>
<dbReference type="SMART" id="SM00571">
    <property type="entry name" value="DDT"/>
    <property type="match status" value="1"/>
</dbReference>
<dbReference type="Pfam" id="PF00628">
    <property type="entry name" value="PHD"/>
    <property type="match status" value="2"/>
</dbReference>
<feature type="domain" description="PHD-type" evidence="16">
    <location>
        <begin position="1735"/>
        <end position="1784"/>
    </location>
</feature>
<dbReference type="GeneID" id="8237336"/>
<sequence length="1963" mass="220848">MDKESCSPDSERRDKSAFLDAARALDPSSLFAYWPRVPGRSSYGTSGNNVNVPNSAAYGNTLSVAASQAASLGINPASAAWWTVASHLAAQDYLARLHGMSFANLPGAEALYPNFLLTPPSHNATLSGKSSKSNSTSTLSSSSTKSQISSSYTGSEKEKENWTSSEKVRDRDKEKERDRDRERDKEKSREREREKGERNKDNSSSSSYSKNSVSGSSTSKSDHLASIAALANSGTSVSPFPPQAHSSANDSTGVLGGVRLPPDTEIIKYTSSIGGPKIPGTTNRGRKKTISLDPPSVSVMPTHSSTGIPIDLGPPFKTQTLTDPDGADHVEVIKLPAHSSSNGIVSVEPCSEGPLNLCTKSRNKDEVIIEKDRICEKPVPKQRRLPTNEPNPITSLSAMSQLFSSENTSPAGVDEDVETDGRPRNLGRGVSKPKKNTVASLLAQSRALGLKGSLPVDFATQLASLNPSLPPDLSSQLALLQNFQATMEEEPIEKRSQTPENTAPVFDEKNRVKTSEDGSFTTDSASTGGSDSESENGNKVSKTKKDVKKDVTVPESIKLPGDKNFPTVKIKDEYKERKSPQATLVDEQILFTKEINKQKELLYAVELEKERRRQHMILVRALEARKKIEERERKRIELRAEKLAKHEKKLEQRKIELELLKELRRPTEDMELDDLKPFPELDRIPGLKLSGQAFADTLMVFEFLHNFGETLGFDMDSLPTLSNLQGALLNDEENEEELLSIMTHLLVCAIEDPGIPNPARHITLLGQSLKQADITHTNISEILRIYLYANATGEVKALTGLNFERDREKKISEHHNLYGEEALNQNFGKNAAFFENLHENATYKLSEELKEKPFLALNPTTKSAILAFICNELLQNKAVLRQIEGSLETVILSRRERWVLDQSIRKLRCLHDRQIKYSINFKEKDNLMNVNSHVNPSTTAFKEKTTDGVDSDVESSVESDHESEMTQPEEDDQQQNLNTEEVTKRLEKLLKQQENQINNLKISNQQIRAMCLGQDRFWRRYWCLPKCGSIFIEGMESAQPDEFSDGEEEKMQLTHTEENQSKPTDSSEMNDNGKSDNEEKNLKADDVNKNSSGSNKRKPNKRKGGKPSECRQIKKNKIDQSENSESDVSDNEKMNEEIEEDSNMSEVNNDDNDNKLENANNECCDIQKCSDVEMTETKIKQEDSVEKETNVQNTGENDGKTTEENEKIKTEEVEESDVKKLDKKEEENEVKIEKMDCDDQGEESINLKIKSEIEPDKNEDKSTVIESSTKEAEDGEKIKTEESNGLNCTKEHLDTVNKCSNNELHVKEIVNKCKYEDDPLMQAMKKELSSRIFGSPSNSIKKEEFEDPNNYRNSLSPLIADEKFLNFGNNLKENETDYQWFSIIPKESCDPRSQMLNKSDSHKLPLPINVRARTGLPPSPGPLPLCDSPAPLILSHEEATMLEILKTSGPKPPPVRKPIPKHVRRGWWRVNDEDQLFHILECLHTRGIREKELKRILTRYLEDNVEIGGKVRNDLVDLDGSGDFNDRVQFLDDGAPAKDEPHSWDPQVFERVDNLMLEQMENLEDKVASASMQVKGWRIPNRASDVPNEGNSKKCKTEPIDIAKQRLISLESAIERRYLKPPLGFSTGEGGIGIQADQDESIPKGLGIWRDAVLKSHTAAQLSMALYMLESCIAWDKSIMKANCQFCQSGDNEDKLLLCDGCDRGYHMYCFKPKMESIPDGDWYCHECKNKSNGEKNCIVCGKRPIKNYVICEHCPRIYHIECLNPPLSKVPRAKWNCVTCAIKYPKKKCGRKVGWRKSRESKHKEDRDHRDQNNSPIPSATCSDSAVSDEPPPLSPQQPTGVTIKKERLSKKLCKELNACKTIVEEMELQDEAWPFLLPVNTKQFPTYKKIIKCPMDISTIKKRLTDGMYKTKEEFVYDVRQIFNNCETFNEDDSPVGKAGHAMRSFFETKWGELTNQKSTP</sequence>
<keyword evidence="18" id="KW-0012">Acyltransferase</keyword>
<dbReference type="Pfam" id="PF15613">
    <property type="entry name" value="WSD"/>
    <property type="match status" value="1"/>
</dbReference>
<evidence type="ECO:0000256" key="9">
    <source>
        <dbReference type="ARBA" id="ARBA00023163"/>
    </source>
</evidence>
<dbReference type="GO" id="GO:0008270">
    <property type="term" value="F:zinc ion binding"/>
    <property type="evidence" value="ECO:0007669"/>
    <property type="project" value="UniProtKB-KW"/>
</dbReference>
<evidence type="ECO:0000259" key="17">
    <source>
        <dbReference type="PROSITE" id="PS50827"/>
    </source>
</evidence>
<feature type="compositionally biased region" description="Basic and acidic residues" evidence="14">
    <location>
        <begin position="543"/>
        <end position="552"/>
    </location>
</feature>
<dbReference type="KEGG" id="phu:Phum_PHUM206420"/>
<feature type="compositionally biased region" description="Basic and acidic residues" evidence="14">
    <location>
        <begin position="1197"/>
        <end position="1237"/>
    </location>
</feature>
<dbReference type="Gene3D" id="1.20.920.10">
    <property type="entry name" value="Bromodomain-like"/>
    <property type="match status" value="1"/>
</dbReference>
<feature type="region of interest" description="Disordered" evidence="14">
    <location>
        <begin position="1038"/>
        <end position="1158"/>
    </location>
</feature>
<feature type="compositionally biased region" description="Basic residues" evidence="14">
    <location>
        <begin position="1095"/>
        <end position="1105"/>
    </location>
</feature>
<feature type="compositionally biased region" description="Low complexity" evidence="14">
    <location>
        <begin position="517"/>
        <end position="531"/>
    </location>
</feature>
<dbReference type="EC" id="2.3.1.48" evidence="18"/>
<dbReference type="Pfam" id="PF15612">
    <property type="entry name" value="WHIM1"/>
    <property type="match status" value="1"/>
</dbReference>
<dbReference type="InterPro" id="IPR036427">
    <property type="entry name" value="Bromodomain-like_sf"/>
</dbReference>
<feature type="domain" description="PHD-type" evidence="16">
    <location>
        <begin position="1681"/>
        <end position="1731"/>
    </location>
</feature>
<keyword evidence="4 12" id="KW-0863">Zinc-finger</keyword>
<dbReference type="InterPro" id="IPR001487">
    <property type="entry name" value="Bromodomain"/>
</dbReference>
<evidence type="ECO:0000256" key="1">
    <source>
        <dbReference type="ARBA" id="ARBA00004123"/>
    </source>
</evidence>
<feature type="region of interest" description="Disordered" evidence="14">
    <location>
        <begin position="1794"/>
        <end position="1844"/>
    </location>
</feature>
<dbReference type="FunFam" id="3.30.40.10:FF:000199">
    <property type="entry name" value="Bromodomain adjacent to zinc finger domain 2B"/>
    <property type="match status" value="1"/>
</dbReference>
<protein>
    <submittedName>
        <fullName evidence="18 19">Bromodomain-containing protein, putative</fullName>
        <ecNumber evidence="18">2.3.1.48</ecNumber>
    </submittedName>
</protein>
<feature type="compositionally biased region" description="Basic and acidic residues" evidence="14">
    <location>
        <begin position="1180"/>
        <end position="1189"/>
    </location>
</feature>
<feature type="compositionally biased region" description="Basic and acidic residues" evidence="14">
    <location>
        <begin position="1803"/>
        <end position="1813"/>
    </location>
</feature>
<evidence type="ECO:0000256" key="2">
    <source>
        <dbReference type="ARBA" id="ARBA00007444"/>
    </source>
</evidence>
<feature type="compositionally biased region" description="Low complexity" evidence="14">
    <location>
        <begin position="125"/>
        <end position="154"/>
    </location>
</feature>
<dbReference type="RefSeq" id="XP_002425532.1">
    <property type="nucleotide sequence ID" value="XM_002425487.1"/>
</dbReference>
<keyword evidence="5" id="KW-0862">Zinc</keyword>
<name>E0VHD8_PEDHC</name>
<evidence type="ECO:0000313" key="19">
    <source>
        <dbReference type="EnsemblMetazoa" id="PHUM206420-PA"/>
    </source>
</evidence>
<dbReference type="Pfam" id="PF02791">
    <property type="entry name" value="DDT"/>
    <property type="match status" value="1"/>
</dbReference>
<organism>
    <name type="scientific">Pediculus humanus subsp. corporis</name>
    <name type="common">Body louse</name>
    <dbReference type="NCBI Taxonomy" id="121224"/>
    <lineage>
        <taxon>Eukaryota</taxon>
        <taxon>Metazoa</taxon>
        <taxon>Ecdysozoa</taxon>
        <taxon>Arthropoda</taxon>
        <taxon>Hexapoda</taxon>
        <taxon>Insecta</taxon>
        <taxon>Pterygota</taxon>
        <taxon>Neoptera</taxon>
        <taxon>Paraneoptera</taxon>
        <taxon>Psocodea</taxon>
        <taxon>Troctomorpha</taxon>
        <taxon>Phthiraptera</taxon>
        <taxon>Anoplura</taxon>
        <taxon>Pediculidae</taxon>
        <taxon>Pediculus</taxon>
    </lineage>
</organism>
<dbReference type="PANTHER" id="PTHR45915">
    <property type="entry name" value="TRANSCRIPTION INTERMEDIARY FACTOR"/>
    <property type="match status" value="1"/>
</dbReference>
<feature type="compositionally biased region" description="Low complexity" evidence="14">
    <location>
        <begin position="202"/>
        <end position="219"/>
    </location>
</feature>
<evidence type="ECO:0000256" key="7">
    <source>
        <dbReference type="ARBA" id="ARBA00023054"/>
    </source>
</evidence>
<feature type="compositionally biased region" description="Basic and acidic residues" evidence="14">
    <location>
        <begin position="155"/>
        <end position="201"/>
    </location>
</feature>
<dbReference type="SMART" id="SM00297">
    <property type="entry name" value="BROMO"/>
    <property type="match status" value="1"/>
</dbReference>
<evidence type="ECO:0000256" key="10">
    <source>
        <dbReference type="ARBA" id="ARBA00023242"/>
    </source>
</evidence>
<feature type="compositionally biased region" description="Polar residues" evidence="14">
    <location>
        <begin position="1814"/>
        <end position="1827"/>
    </location>
</feature>
<dbReference type="InterPro" id="IPR028941">
    <property type="entry name" value="WHIM2_dom"/>
</dbReference>
<dbReference type="InterPro" id="IPR019787">
    <property type="entry name" value="Znf_PHD-finger"/>
</dbReference>
<keyword evidence="18" id="KW-0808">Transferase</keyword>
<evidence type="ECO:0000259" key="16">
    <source>
        <dbReference type="PROSITE" id="PS50016"/>
    </source>
</evidence>
<feature type="domain" description="DDT" evidence="17">
    <location>
        <begin position="691"/>
        <end position="755"/>
    </location>
</feature>
<feature type="domain" description="Bromo" evidence="15">
    <location>
        <begin position="1869"/>
        <end position="1939"/>
    </location>
</feature>
<gene>
    <name evidence="19" type="primary">8237336</name>
    <name evidence="18" type="ORF">Phum_PHUM206420</name>
</gene>
<dbReference type="InterPro" id="IPR018359">
    <property type="entry name" value="Bromodomain_CS"/>
</dbReference>
<reference evidence="18" key="2">
    <citation type="submission" date="2007-04" db="EMBL/GenBank/DDBJ databases">
        <title>The genome of the human body louse.</title>
        <authorList>
            <consortium name="The Human Body Louse Genome Consortium"/>
            <person name="Kirkness E."/>
            <person name="Walenz B."/>
            <person name="Hass B."/>
            <person name="Bruggner R."/>
            <person name="Strausberg R."/>
        </authorList>
    </citation>
    <scope>NUCLEOTIDE SEQUENCE</scope>
    <source>
        <strain evidence="18">USDA</strain>
    </source>
</reference>
<evidence type="ECO:0000259" key="15">
    <source>
        <dbReference type="PROSITE" id="PS50014"/>
    </source>
</evidence>
<feature type="compositionally biased region" description="Basic and acidic residues" evidence="14">
    <location>
        <begin position="1106"/>
        <end position="1120"/>
    </location>
</feature>
<dbReference type="PROSITE" id="PS50014">
    <property type="entry name" value="BROMODOMAIN_2"/>
    <property type="match status" value="1"/>
</dbReference>
<keyword evidence="9" id="KW-0804">Transcription</keyword>
<feature type="region of interest" description="Disordered" evidence="14">
    <location>
        <begin position="1180"/>
        <end position="1283"/>
    </location>
</feature>
<dbReference type="PROSITE" id="PS00633">
    <property type="entry name" value="BROMODOMAIN_1"/>
    <property type="match status" value="1"/>
</dbReference>
<dbReference type="STRING" id="121224.E0VHD8"/>
<dbReference type="Pfam" id="PF00439">
    <property type="entry name" value="Bromodomain"/>
    <property type="match status" value="1"/>
</dbReference>
<feature type="region of interest" description="Disordered" evidence="14">
    <location>
        <begin position="269"/>
        <end position="315"/>
    </location>
</feature>
<dbReference type="Gene3D" id="3.30.40.10">
    <property type="entry name" value="Zinc/RING finger domain, C3HC4 (zinc finger)"/>
    <property type="match status" value="2"/>
</dbReference>
<feature type="coiled-coil region" evidence="13">
    <location>
        <begin position="619"/>
        <end position="663"/>
    </location>
</feature>
<reference evidence="18" key="1">
    <citation type="submission" date="2007-04" db="EMBL/GenBank/DDBJ databases">
        <title>Annotation of Pediculus humanus corporis strain USDA.</title>
        <authorList>
            <person name="Kirkness E."/>
            <person name="Hannick L."/>
            <person name="Hass B."/>
            <person name="Bruggner R."/>
            <person name="Lawson D."/>
            <person name="Bidwell S."/>
            <person name="Joardar V."/>
            <person name="Caler E."/>
            <person name="Walenz B."/>
            <person name="Inman J."/>
            <person name="Schobel S."/>
            <person name="Galinsky K."/>
            <person name="Amedeo P."/>
            <person name="Strausberg R."/>
        </authorList>
    </citation>
    <scope>NUCLEOTIDE SEQUENCE</scope>
    <source>
        <strain evidence="18">USDA</strain>
    </source>
</reference>
<evidence type="ECO:0000256" key="4">
    <source>
        <dbReference type="ARBA" id="ARBA00022771"/>
    </source>
</evidence>
<reference evidence="19" key="3">
    <citation type="submission" date="2020-05" db="UniProtKB">
        <authorList>
            <consortium name="EnsemblMetazoa"/>
        </authorList>
    </citation>
    <scope>IDENTIFICATION</scope>
    <source>
        <strain evidence="19">USDA</strain>
    </source>
</reference>
<keyword evidence="3" id="KW-0479">Metal-binding</keyword>
<dbReference type="SUPFAM" id="SSF57903">
    <property type="entry name" value="FYVE/PHD zinc finger"/>
    <property type="match status" value="2"/>
</dbReference>
<evidence type="ECO:0000256" key="11">
    <source>
        <dbReference type="PROSITE-ProRule" id="PRU00035"/>
    </source>
</evidence>
<dbReference type="GO" id="GO:0005634">
    <property type="term" value="C:nucleus"/>
    <property type="evidence" value="ECO:0007669"/>
    <property type="project" value="UniProtKB-SubCell"/>
</dbReference>
<dbReference type="InterPro" id="IPR011011">
    <property type="entry name" value="Znf_FYVE_PHD"/>
</dbReference>
<dbReference type="InterPro" id="IPR001965">
    <property type="entry name" value="Znf_PHD"/>
</dbReference>
<dbReference type="InterPro" id="IPR018501">
    <property type="entry name" value="DDT_dom"/>
</dbReference>
<feature type="compositionally biased region" description="Basic and acidic residues" evidence="14">
    <location>
        <begin position="506"/>
        <end position="516"/>
    </location>
</feature>
<proteinExistence type="inferred from homology"/>
<keyword evidence="8 11" id="KW-0103">Bromodomain</keyword>
<dbReference type="InterPro" id="IPR019786">
    <property type="entry name" value="Zinc_finger_PHD-type_CS"/>
</dbReference>
<dbReference type="VEuPathDB" id="VectorBase:PHUM206420"/>
<dbReference type="EMBL" id="AAZO01002390">
    <property type="status" value="NOT_ANNOTATED_CDS"/>
    <property type="molecule type" value="Genomic_DNA"/>
</dbReference>
<dbReference type="SMART" id="SM00249">
    <property type="entry name" value="PHD"/>
    <property type="match status" value="2"/>
</dbReference>
<dbReference type="PANTHER" id="PTHR45915:SF2">
    <property type="entry name" value="TOUTATIS, ISOFORM E"/>
    <property type="match status" value="1"/>
</dbReference>
<feature type="compositionally biased region" description="Basic and acidic residues" evidence="14">
    <location>
        <begin position="1071"/>
        <end position="1088"/>
    </location>
</feature>
<dbReference type="OrthoDB" id="784962at2759"/>
<comment type="subcellular location">
    <subcellularLocation>
        <location evidence="1">Nucleus</location>
    </subcellularLocation>
</comment>
<keyword evidence="6" id="KW-0805">Transcription regulation</keyword>
<feature type="compositionally biased region" description="Polar residues" evidence="14">
    <location>
        <begin position="1061"/>
        <end position="1070"/>
    </location>
</feature>
<feature type="compositionally biased region" description="Basic and acidic residues" evidence="14">
    <location>
        <begin position="1049"/>
        <end position="1060"/>
    </location>
</feature>
<dbReference type="Proteomes" id="UP000009046">
    <property type="component" value="Unassembled WGS sequence"/>
</dbReference>
<evidence type="ECO:0000256" key="3">
    <source>
        <dbReference type="ARBA" id="ARBA00022723"/>
    </source>
</evidence>
<dbReference type="EMBL" id="DS235169">
    <property type="protein sequence ID" value="EEB12794.1"/>
    <property type="molecule type" value="Genomic_DNA"/>
</dbReference>
<evidence type="ECO:0000313" key="18">
    <source>
        <dbReference type="EMBL" id="EEB12794.1"/>
    </source>
</evidence>
<feature type="region of interest" description="Disordered" evidence="14">
    <location>
        <begin position="403"/>
        <end position="437"/>
    </location>
</feature>
<feature type="region of interest" description="Disordered" evidence="14">
    <location>
        <begin position="488"/>
        <end position="553"/>
    </location>
</feature>
<feature type="region of interest" description="Disordered" evidence="14">
    <location>
        <begin position="124"/>
        <end position="256"/>
    </location>
</feature>
<evidence type="ECO:0000256" key="5">
    <source>
        <dbReference type="ARBA" id="ARBA00022833"/>
    </source>
</evidence>
<dbReference type="GO" id="GO:0061733">
    <property type="term" value="F:protein-lysine-acetyltransferase activity"/>
    <property type="evidence" value="ECO:0007669"/>
    <property type="project" value="UniProtKB-EC"/>
</dbReference>
<evidence type="ECO:0000256" key="12">
    <source>
        <dbReference type="PROSITE-ProRule" id="PRU00146"/>
    </source>
</evidence>
<evidence type="ECO:0000256" key="14">
    <source>
        <dbReference type="SAM" id="MobiDB-lite"/>
    </source>
</evidence>
<feature type="region of interest" description="Disordered" evidence="14">
    <location>
        <begin position="938"/>
        <end position="977"/>
    </location>
</feature>
<evidence type="ECO:0000256" key="8">
    <source>
        <dbReference type="ARBA" id="ARBA00023117"/>
    </source>
</evidence>
<dbReference type="PROSITE" id="PS50827">
    <property type="entry name" value="DDT"/>
    <property type="match status" value="1"/>
</dbReference>
<dbReference type="GO" id="GO:0000785">
    <property type="term" value="C:chromatin"/>
    <property type="evidence" value="ECO:0007669"/>
    <property type="project" value="TreeGrafter"/>
</dbReference>
<feature type="compositionally biased region" description="Basic and acidic residues" evidence="14">
    <location>
        <begin position="1249"/>
        <end position="1282"/>
    </location>
</feature>
<dbReference type="CTD" id="8237336"/>
<dbReference type="InParanoid" id="E0VHD8"/>
<dbReference type="OMA" id="IPCALCV"/>
<dbReference type="CDD" id="cd15545">
    <property type="entry name" value="PHD_BAZ2A_like"/>
    <property type="match status" value="1"/>
</dbReference>
<dbReference type="HOGENOM" id="CLU_000465_0_0_1"/>
<feature type="compositionally biased region" description="Polar residues" evidence="14">
    <location>
        <begin position="232"/>
        <end position="252"/>
    </location>
</feature>
<dbReference type="EnsemblMetazoa" id="PHUM206420-RA">
    <property type="protein sequence ID" value="PHUM206420-PA"/>
    <property type="gene ID" value="PHUM206420"/>
</dbReference>
<dbReference type="InterPro" id="IPR013083">
    <property type="entry name" value="Znf_RING/FYVE/PHD"/>
</dbReference>
<dbReference type="eggNOG" id="KOG1245">
    <property type="taxonomic scope" value="Eukaryota"/>
</dbReference>
<dbReference type="PRINTS" id="PR00503">
    <property type="entry name" value="BROMODOMAIN"/>
</dbReference>
<dbReference type="PROSITE" id="PS50016">
    <property type="entry name" value="ZF_PHD_2"/>
    <property type="match status" value="2"/>
</dbReference>
<evidence type="ECO:0000256" key="6">
    <source>
        <dbReference type="ARBA" id="ARBA00023015"/>
    </source>
</evidence>
<dbReference type="SUPFAM" id="SSF47370">
    <property type="entry name" value="Bromodomain"/>
    <property type="match status" value="1"/>
</dbReference>
<keyword evidence="20" id="KW-1185">Reference proteome</keyword>
<comment type="similarity">
    <text evidence="2">Belongs to the WAL family.</text>
</comment>
<keyword evidence="10" id="KW-0539">Nucleus</keyword>
<dbReference type="PROSITE" id="PS01359">
    <property type="entry name" value="ZF_PHD_1"/>
    <property type="match status" value="1"/>
</dbReference>
<feature type="compositionally biased region" description="Acidic residues" evidence="14">
    <location>
        <begin position="1137"/>
        <end position="1151"/>
    </location>
</feature>
<keyword evidence="7 13" id="KW-0175">Coiled coil</keyword>